<comment type="caution">
    <text evidence="5">The sequence shown here is derived from an EMBL/GenBank/DDBJ whole genome shotgun (WGS) entry which is preliminary data.</text>
</comment>
<reference evidence="5" key="1">
    <citation type="journal article" date="2014" name="Int. J. Syst. Evol. Microbiol.">
        <title>Complete genome sequence of Corynebacterium casei LMG S-19264T (=DSM 44701T), isolated from a smear-ripened cheese.</title>
        <authorList>
            <consortium name="US DOE Joint Genome Institute (JGI-PGF)"/>
            <person name="Walter F."/>
            <person name="Albersmeier A."/>
            <person name="Kalinowski J."/>
            <person name="Ruckert C."/>
        </authorList>
    </citation>
    <scope>NUCLEOTIDE SEQUENCE</scope>
    <source>
        <strain evidence="5">CGMCC 1.12195</strain>
    </source>
</reference>
<evidence type="ECO:0000313" key="5">
    <source>
        <dbReference type="EMBL" id="GGG79291.1"/>
    </source>
</evidence>
<name>A0A917M769_9SPHI</name>
<keyword evidence="2" id="KW-0238">DNA-binding</keyword>
<protein>
    <recommendedName>
        <fullName evidence="4">HTH luxR-type domain-containing protein</fullName>
    </recommendedName>
</protein>
<dbReference type="CDD" id="cd06170">
    <property type="entry name" value="LuxR_C_like"/>
    <property type="match status" value="1"/>
</dbReference>
<dbReference type="Gene3D" id="1.10.10.10">
    <property type="entry name" value="Winged helix-like DNA-binding domain superfamily/Winged helix DNA-binding domain"/>
    <property type="match status" value="1"/>
</dbReference>
<dbReference type="RefSeq" id="WP_188504751.1">
    <property type="nucleotide sequence ID" value="NZ_BMER01000001.1"/>
</dbReference>
<organism evidence="5 6">
    <name type="scientific">Parapedobacter pyrenivorans</name>
    <dbReference type="NCBI Taxonomy" id="1305674"/>
    <lineage>
        <taxon>Bacteria</taxon>
        <taxon>Pseudomonadati</taxon>
        <taxon>Bacteroidota</taxon>
        <taxon>Sphingobacteriia</taxon>
        <taxon>Sphingobacteriales</taxon>
        <taxon>Sphingobacteriaceae</taxon>
        <taxon>Parapedobacter</taxon>
    </lineage>
</organism>
<dbReference type="PROSITE" id="PS50043">
    <property type="entry name" value="HTH_LUXR_2"/>
    <property type="match status" value="1"/>
</dbReference>
<sequence>MKYQLDIQLHGLSKSLKKGDMRVPDFGEIVPASVMLQDLDGLKPIGCSYMNNWGLEHLGSSLAEINAMGEAYYEKYFVKEESTAIFQGMGDYLEAGDFDRQYNFFQRVKLDGDNDYTWFYTVCKLVRLRVADSMVDKVVLLSSPVAGINSLIARVTKTLDQDSYIRKNYRKFSELTPREKEIIALLANGKSSVEIAEILFISPNTVSTHRKNIIRKIECSSFAELLRFAMAFDLV</sequence>
<gene>
    <name evidence="5" type="ORF">GCM10007415_09350</name>
</gene>
<dbReference type="PROSITE" id="PS00622">
    <property type="entry name" value="HTH_LUXR_1"/>
    <property type="match status" value="1"/>
</dbReference>
<evidence type="ECO:0000313" key="6">
    <source>
        <dbReference type="Proteomes" id="UP000660862"/>
    </source>
</evidence>
<dbReference type="SMART" id="SM00421">
    <property type="entry name" value="HTH_LUXR"/>
    <property type="match status" value="1"/>
</dbReference>
<dbReference type="Proteomes" id="UP000660862">
    <property type="component" value="Unassembled WGS sequence"/>
</dbReference>
<evidence type="ECO:0000256" key="1">
    <source>
        <dbReference type="ARBA" id="ARBA00023015"/>
    </source>
</evidence>
<dbReference type="PANTHER" id="PTHR44688:SF16">
    <property type="entry name" value="DNA-BINDING TRANSCRIPTIONAL ACTIVATOR DEVR_DOSR"/>
    <property type="match status" value="1"/>
</dbReference>
<evidence type="ECO:0000256" key="2">
    <source>
        <dbReference type="ARBA" id="ARBA00023125"/>
    </source>
</evidence>
<dbReference type="PRINTS" id="PR00038">
    <property type="entry name" value="HTHLUXR"/>
</dbReference>
<evidence type="ECO:0000259" key="4">
    <source>
        <dbReference type="PROSITE" id="PS50043"/>
    </source>
</evidence>
<dbReference type="AlphaFoldDB" id="A0A917M769"/>
<reference evidence="5" key="2">
    <citation type="submission" date="2020-09" db="EMBL/GenBank/DDBJ databases">
        <authorList>
            <person name="Sun Q."/>
            <person name="Zhou Y."/>
        </authorList>
    </citation>
    <scope>NUCLEOTIDE SEQUENCE</scope>
    <source>
        <strain evidence="5">CGMCC 1.12195</strain>
    </source>
</reference>
<dbReference type="InterPro" id="IPR016032">
    <property type="entry name" value="Sig_transdc_resp-reg_C-effctor"/>
</dbReference>
<dbReference type="GO" id="GO:0006355">
    <property type="term" value="P:regulation of DNA-templated transcription"/>
    <property type="evidence" value="ECO:0007669"/>
    <property type="project" value="InterPro"/>
</dbReference>
<dbReference type="PANTHER" id="PTHR44688">
    <property type="entry name" value="DNA-BINDING TRANSCRIPTIONAL ACTIVATOR DEVR_DOSR"/>
    <property type="match status" value="1"/>
</dbReference>
<dbReference type="EMBL" id="BMER01000001">
    <property type="protein sequence ID" value="GGG79291.1"/>
    <property type="molecule type" value="Genomic_DNA"/>
</dbReference>
<keyword evidence="6" id="KW-1185">Reference proteome</keyword>
<proteinExistence type="predicted"/>
<dbReference type="SUPFAM" id="SSF46894">
    <property type="entry name" value="C-terminal effector domain of the bipartite response regulators"/>
    <property type="match status" value="1"/>
</dbReference>
<keyword evidence="3" id="KW-0804">Transcription</keyword>
<feature type="domain" description="HTH luxR-type" evidence="4">
    <location>
        <begin position="168"/>
        <end position="233"/>
    </location>
</feature>
<dbReference type="InterPro" id="IPR036388">
    <property type="entry name" value="WH-like_DNA-bd_sf"/>
</dbReference>
<accession>A0A917M769</accession>
<dbReference type="InterPro" id="IPR000792">
    <property type="entry name" value="Tscrpt_reg_LuxR_C"/>
</dbReference>
<keyword evidence="1" id="KW-0805">Transcription regulation</keyword>
<dbReference type="GO" id="GO:0003677">
    <property type="term" value="F:DNA binding"/>
    <property type="evidence" value="ECO:0007669"/>
    <property type="project" value="UniProtKB-KW"/>
</dbReference>
<dbReference type="Pfam" id="PF00196">
    <property type="entry name" value="GerE"/>
    <property type="match status" value="1"/>
</dbReference>
<evidence type="ECO:0000256" key="3">
    <source>
        <dbReference type="ARBA" id="ARBA00023163"/>
    </source>
</evidence>